<dbReference type="eggNOG" id="ENOG5033794">
    <property type="taxonomic scope" value="Bacteria"/>
</dbReference>
<reference evidence="2 3" key="1">
    <citation type="journal article" date="2015" name="Microbes Environ.">
        <title>Distribution and evolution of nitrogen fixation genes in the phylum bacteroidetes.</title>
        <authorList>
            <person name="Inoue J."/>
            <person name="Oshima K."/>
            <person name="Suda W."/>
            <person name="Sakamoto M."/>
            <person name="Iino T."/>
            <person name="Noda S."/>
            <person name="Hongoh Y."/>
            <person name="Hattori M."/>
            <person name="Ohkuma M."/>
        </authorList>
    </citation>
    <scope>NUCLEOTIDE SEQUENCE [LARGE SCALE GENOMIC DNA]</scope>
    <source>
        <strain evidence="2 3">JCM 15093</strain>
    </source>
</reference>
<protein>
    <recommendedName>
        <fullName evidence="1">DUF5017 domain-containing protein</fullName>
    </recommendedName>
</protein>
<dbReference type="Pfam" id="PF16409">
    <property type="entry name" value="DUF5017"/>
    <property type="match status" value="1"/>
</dbReference>
<dbReference type="PROSITE" id="PS51257">
    <property type="entry name" value="PROKAR_LIPOPROTEIN"/>
    <property type="match status" value="1"/>
</dbReference>
<dbReference type="OrthoDB" id="1013052at2"/>
<dbReference type="STRING" id="1121097.GCA_000428125_01314"/>
<dbReference type="EMBL" id="BAJS01000002">
    <property type="protein sequence ID" value="GAK35591.1"/>
    <property type="molecule type" value="Genomic_DNA"/>
</dbReference>
<name>A0A069CZZ8_9BACE</name>
<gene>
    <name evidence="2" type="ORF">JCM15093_695</name>
</gene>
<dbReference type="AlphaFoldDB" id="A0A069CZZ8"/>
<dbReference type="NCBIfam" id="NF038128">
    <property type="entry name" value="choice_anch_J"/>
    <property type="match status" value="1"/>
</dbReference>
<proteinExistence type="predicted"/>
<accession>A0A069CZZ8</accession>
<evidence type="ECO:0000313" key="3">
    <source>
        <dbReference type="Proteomes" id="UP000027601"/>
    </source>
</evidence>
<evidence type="ECO:0000259" key="1">
    <source>
        <dbReference type="Pfam" id="PF16409"/>
    </source>
</evidence>
<sequence length="640" mass="69331">MKKNLFMTVAAAALLLSGCDYNDKYFDWLDEATVPTDVKTLEYKLETADYATISSNSSNVAIAKAAGVSAQLTAVKTNMYLTDVINAETYIPAFLAAKWYTADDGSSVKVTYQKMEGVPAYVTALNATSTYKVSNTDYATVWGSSSSNKFFTPTVKASAYIPTFLKTAYPSAQAGATVAVDYNQSEKEPSGSVIGLNETVDAYLTTSSTKAELAGWLNITTTGTYFWNGKNFSSNGYIQASAYKHTAGPLETYMISPSVSVKSGMKLSFSACYGNYTAAGGTLSVLVSENFSGETAEAVTAATWKDVTSNFTIEIPTGTYGTLTKAGEADLSSYAGKNVRIAFKYTGDGTTGATTTIQVDNIVVKSEGAGGTDVYAATTALYAFDGTKWAPYSANANAYMMTKADFTLLNSTYDNFSTTMNPDVYLPLFLSKKYLLIEGTVVTPVYKFYNSTTKVTTVRADEYTYTGGAWVKNNGIVTVTDQFVRNAGKWTYNPSVVITLTAGKNLPDVSKYYQAITDAVKAEKGSQYVTSYGNNDYYYGGSAYQNNFDFRPSAWKAQTTEYANMTDEQLTALMYQRLPEAFIYALKAIHSDAVPVAGVDVTYTFNFVVYDGTNNTNYTIVYKVTGVGEFTYVEGSLAKK</sequence>
<dbReference type="RefSeq" id="WP_024995708.1">
    <property type="nucleotide sequence ID" value="NZ_BAJS01000002.1"/>
</dbReference>
<dbReference type="Proteomes" id="UP000027601">
    <property type="component" value="Unassembled WGS sequence"/>
</dbReference>
<keyword evidence="3" id="KW-1185">Reference proteome</keyword>
<evidence type="ECO:0000313" key="2">
    <source>
        <dbReference type="EMBL" id="GAK35591.1"/>
    </source>
</evidence>
<comment type="caution">
    <text evidence="2">The sequence shown here is derived from an EMBL/GenBank/DDBJ whole genome shotgun (WGS) entry which is preliminary data.</text>
</comment>
<feature type="domain" description="DUF5017" evidence="1">
    <location>
        <begin position="260"/>
        <end position="380"/>
    </location>
</feature>
<dbReference type="Gene3D" id="2.60.120.200">
    <property type="match status" value="1"/>
</dbReference>
<dbReference type="InterPro" id="IPR032185">
    <property type="entry name" value="DUF5017"/>
</dbReference>
<organism evidence="2 3">
    <name type="scientific">Bacteroides graminisolvens DSM 19988 = JCM 15093</name>
    <dbReference type="NCBI Taxonomy" id="1121097"/>
    <lineage>
        <taxon>Bacteria</taxon>
        <taxon>Pseudomonadati</taxon>
        <taxon>Bacteroidota</taxon>
        <taxon>Bacteroidia</taxon>
        <taxon>Bacteroidales</taxon>
        <taxon>Bacteroidaceae</taxon>
        <taxon>Bacteroides</taxon>
    </lineage>
</organism>